<dbReference type="GO" id="GO:0008821">
    <property type="term" value="F:crossover junction DNA endonuclease activity"/>
    <property type="evidence" value="ECO:0007669"/>
    <property type="project" value="UniProtKB-UniRule"/>
</dbReference>
<comment type="subcellular location">
    <subcellularLocation>
        <location evidence="2 16">Nucleus</location>
    </subcellularLocation>
</comment>
<dbReference type="GO" id="GO:0046872">
    <property type="term" value="F:metal ion binding"/>
    <property type="evidence" value="ECO:0007669"/>
    <property type="project" value="UniProtKB-UniRule"/>
</dbReference>
<comment type="similarity">
    <text evidence="3 16">Belongs to the XPF family.</text>
</comment>
<dbReference type="Gene3D" id="3.40.50.10130">
    <property type="match status" value="1"/>
</dbReference>
<name>A0A432ZYN7_9FUNG</name>
<evidence type="ECO:0000256" key="7">
    <source>
        <dbReference type="ARBA" id="ARBA00022759"/>
    </source>
</evidence>
<comment type="caution">
    <text evidence="18">The sequence shown here is derived from an EMBL/GenBank/DDBJ whole genome shotgun (WGS) entry which is preliminary data.</text>
</comment>
<dbReference type="EMBL" id="RBNI01028111">
    <property type="protein sequence ID" value="RUO95578.1"/>
    <property type="molecule type" value="Genomic_DNA"/>
</dbReference>
<sequence>REIRSIANHDYICAQLQKHHVKVEVRALELGDIVWVARRHSDMMELVLNWIIERKRMDDLVASMKDGRFAEQKARLRCSGADRVVYIIEEYDSAAVDAFNPQAIISAISTTQTRDGFFVKRTSSTDHTITYLTTLHNELRKMETQQLDGIPDKYIDRATYLALRKHLTTPHFISYRAYCTLNNKSNAATLQHVFTAMLATVRGVSFTKAQEIAAYYHTPGNLLAAYSSSNGDDKQQMMIYSAMGPKVTAGISARIYEKAVTAVSTIHFARLKFSTCNPLRDFARDTPTYNCPAANISAQSIITYSRVIPCDLCIDNAHARSSGSCIRLARISPSDVFESS</sequence>
<dbReference type="GO" id="GO:0000727">
    <property type="term" value="P:double-strand break repair via break-induced replication"/>
    <property type="evidence" value="ECO:0007669"/>
    <property type="project" value="UniProtKB-UniRule"/>
</dbReference>
<keyword evidence="11 16" id="KW-0233">DNA recombination</keyword>
<dbReference type="GO" id="GO:0000712">
    <property type="term" value="P:resolution of meiotic recombination intermediates"/>
    <property type="evidence" value="ECO:0007669"/>
    <property type="project" value="TreeGrafter"/>
</dbReference>
<gene>
    <name evidence="18" type="ORF">BC936DRAFT_143712</name>
</gene>
<comment type="subunit">
    <text evidence="16">Interacts with EME1.</text>
</comment>
<keyword evidence="6 16" id="KW-0479">Metal-binding</keyword>
<dbReference type="GO" id="GO:0003677">
    <property type="term" value="F:DNA binding"/>
    <property type="evidence" value="ECO:0007669"/>
    <property type="project" value="UniProtKB-UniRule"/>
</dbReference>
<keyword evidence="13 16" id="KW-0539">Nucleus</keyword>
<evidence type="ECO:0000256" key="10">
    <source>
        <dbReference type="ARBA" id="ARBA00022842"/>
    </source>
</evidence>
<keyword evidence="10 16" id="KW-0460">Magnesium</keyword>
<dbReference type="GO" id="GO:0031573">
    <property type="term" value="P:mitotic intra-S DNA damage checkpoint signaling"/>
    <property type="evidence" value="ECO:0007669"/>
    <property type="project" value="TreeGrafter"/>
</dbReference>
<evidence type="ECO:0000256" key="11">
    <source>
        <dbReference type="ARBA" id="ARBA00023172"/>
    </source>
</evidence>
<feature type="domain" description="ERCC4" evidence="17">
    <location>
        <begin position="11"/>
        <end position="92"/>
    </location>
</feature>
<dbReference type="AlphaFoldDB" id="A0A432ZYN7"/>
<keyword evidence="5 16" id="KW-0540">Nuclease</keyword>
<dbReference type="FunFam" id="3.40.50.10130:FF:000005">
    <property type="entry name" value="crossover junction endonuclease MUS81 isoform X1"/>
    <property type="match status" value="1"/>
</dbReference>
<dbReference type="InterPro" id="IPR011335">
    <property type="entry name" value="Restrct_endonuc-II-like"/>
</dbReference>
<dbReference type="InterPro" id="IPR033309">
    <property type="entry name" value="Mus81"/>
</dbReference>
<evidence type="ECO:0000256" key="14">
    <source>
        <dbReference type="ARBA" id="ARBA00023254"/>
    </source>
</evidence>
<comment type="function">
    <text evidence="15 16">Interacts with EME1 to form a DNA structure-specific endonuclease with substrate preference for branched DNA structures with a 5'-end at the branch nick. Typical substrates include 3'-flap structures, D-loops, replication forks and nicked Holliday junctions. May be required in mitosis for the processing of stalled or collapsed replication fork intermediates. May be required in meiosis for the repair of meiosis-specific double strand breaks subsequent to single-end invasion (SEI).</text>
</comment>
<evidence type="ECO:0000256" key="16">
    <source>
        <dbReference type="RuleBase" id="RU369042"/>
    </source>
</evidence>
<dbReference type="GO" id="GO:0048257">
    <property type="term" value="F:3'-flap endonuclease activity"/>
    <property type="evidence" value="ECO:0007669"/>
    <property type="project" value="TreeGrafter"/>
</dbReference>
<evidence type="ECO:0000256" key="8">
    <source>
        <dbReference type="ARBA" id="ARBA00022763"/>
    </source>
</evidence>
<feature type="non-terminal residue" evidence="18">
    <location>
        <position position="1"/>
    </location>
</feature>
<dbReference type="Proteomes" id="UP000268093">
    <property type="component" value="Unassembled WGS sequence"/>
</dbReference>
<dbReference type="OrthoDB" id="5963188at2759"/>
<accession>A0A432ZYN7</accession>
<proteinExistence type="inferred from homology"/>
<dbReference type="InterPro" id="IPR006166">
    <property type="entry name" value="ERCC4_domain"/>
</dbReference>
<dbReference type="GO" id="GO:0006308">
    <property type="term" value="P:DNA catabolic process"/>
    <property type="evidence" value="ECO:0007669"/>
    <property type="project" value="UniProtKB-UniRule"/>
</dbReference>
<dbReference type="InterPro" id="IPR047416">
    <property type="entry name" value="XPF_nuclease_Mus81"/>
</dbReference>
<dbReference type="Gene3D" id="1.10.150.670">
    <property type="entry name" value="Crossover junction endonuclease EME1, DNA-binding domain"/>
    <property type="match status" value="1"/>
</dbReference>
<evidence type="ECO:0000256" key="1">
    <source>
        <dbReference type="ARBA" id="ARBA00001946"/>
    </source>
</evidence>
<dbReference type="GO" id="GO:0048476">
    <property type="term" value="C:Holliday junction resolvase complex"/>
    <property type="evidence" value="ECO:0007669"/>
    <property type="project" value="UniProtKB-UniRule"/>
</dbReference>
<dbReference type="PANTHER" id="PTHR13451:SF0">
    <property type="entry name" value="CROSSOVER JUNCTION ENDONUCLEASE MUS81"/>
    <property type="match status" value="1"/>
</dbReference>
<dbReference type="EC" id="3.1.22.-" evidence="16"/>
<keyword evidence="14" id="KW-0469">Meiosis</keyword>
<evidence type="ECO:0000256" key="13">
    <source>
        <dbReference type="ARBA" id="ARBA00023242"/>
    </source>
</evidence>
<evidence type="ECO:0000313" key="18">
    <source>
        <dbReference type="EMBL" id="RUO95578.1"/>
    </source>
</evidence>
<dbReference type="PANTHER" id="PTHR13451">
    <property type="entry name" value="CLASS II CROSSOVER JUNCTION ENDONUCLEASE MUS81"/>
    <property type="match status" value="1"/>
</dbReference>
<evidence type="ECO:0000256" key="15">
    <source>
        <dbReference type="ARBA" id="ARBA00058015"/>
    </source>
</evidence>
<evidence type="ECO:0000256" key="9">
    <source>
        <dbReference type="ARBA" id="ARBA00022801"/>
    </source>
</evidence>
<dbReference type="SMART" id="SM00891">
    <property type="entry name" value="ERCC4"/>
    <property type="match status" value="1"/>
</dbReference>
<reference evidence="18 19" key="1">
    <citation type="journal article" date="2018" name="New Phytol.">
        <title>Phylogenomics of Endogonaceae and evolution of mycorrhizas within Mucoromycota.</title>
        <authorList>
            <person name="Chang Y."/>
            <person name="Desiro A."/>
            <person name="Na H."/>
            <person name="Sandor L."/>
            <person name="Lipzen A."/>
            <person name="Clum A."/>
            <person name="Barry K."/>
            <person name="Grigoriev I.V."/>
            <person name="Martin F.M."/>
            <person name="Stajich J.E."/>
            <person name="Smith M.E."/>
            <person name="Bonito G."/>
            <person name="Spatafora J.W."/>
        </authorList>
    </citation>
    <scope>NUCLEOTIDE SEQUENCE [LARGE SCALE GENOMIC DNA]</scope>
    <source>
        <strain evidence="18 19">GMNB39</strain>
    </source>
</reference>
<keyword evidence="12 16" id="KW-0234">DNA repair</keyword>
<keyword evidence="9 16" id="KW-0378">Hydrolase</keyword>
<evidence type="ECO:0000256" key="6">
    <source>
        <dbReference type="ARBA" id="ARBA00022723"/>
    </source>
</evidence>
<dbReference type="CDD" id="cd20074">
    <property type="entry name" value="XPF_nuclease_Mus81"/>
    <property type="match status" value="1"/>
</dbReference>
<keyword evidence="7 16" id="KW-0255">Endonuclease</keyword>
<evidence type="ECO:0000256" key="5">
    <source>
        <dbReference type="ARBA" id="ARBA00022722"/>
    </source>
</evidence>
<evidence type="ECO:0000256" key="12">
    <source>
        <dbReference type="ARBA" id="ARBA00023204"/>
    </source>
</evidence>
<evidence type="ECO:0000256" key="4">
    <source>
        <dbReference type="ARBA" id="ARBA00017114"/>
    </source>
</evidence>
<comment type="cofactor">
    <cofactor evidence="1 16">
        <name>Mg(2+)</name>
        <dbReference type="ChEBI" id="CHEBI:18420"/>
    </cofactor>
</comment>
<keyword evidence="8 16" id="KW-0227">DNA damage</keyword>
<dbReference type="SUPFAM" id="SSF52980">
    <property type="entry name" value="Restriction endonuclease-like"/>
    <property type="match status" value="1"/>
</dbReference>
<organism evidence="18 19">
    <name type="scientific">Jimgerdemannia flammicorona</name>
    <dbReference type="NCBI Taxonomy" id="994334"/>
    <lineage>
        <taxon>Eukaryota</taxon>
        <taxon>Fungi</taxon>
        <taxon>Fungi incertae sedis</taxon>
        <taxon>Mucoromycota</taxon>
        <taxon>Mucoromycotina</taxon>
        <taxon>Endogonomycetes</taxon>
        <taxon>Endogonales</taxon>
        <taxon>Endogonaceae</taxon>
        <taxon>Jimgerdemannia</taxon>
    </lineage>
</organism>
<protein>
    <recommendedName>
        <fullName evidence="4 16">Crossover junction endonuclease MUS81</fullName>
        <ecNumber evidence="16">3.1.22.-</ecNumber>
    </recommendedName>
</protein>
<evidence type="ECO:0000313" key="19">
    <source>
        <dbReference type="Proteomes" id="UP000268093"/>
    </source>
</evidence>
<dbReference type="Pfam" id="PF02732">
    <property type="entry name" value="ERCC4"/>
    <property type="match status" value="1"/>
</dbReference>
<evidence type="ECO:0000259" key="17">
    <source>
        <dbReference type="SMART" id="SM00891"/>
    </source>
</evidence>
<evidence type="ECO:0000256" key="3">
    <source>
        <dbReference type="ARBA" id="ARBA00010015"/>
    </source>
</evidence>
<evidence type="ECO:0000256" key="2">
    <source>
        <dbReference type="ARBA" id="ARBA00004123"/>
    </source>
</evidence>
<dbReference type="InterPro" id="IPR042530">
    <property type="entry name" value="EME1/EME2_C"/>
</dbReference>
<dbReference type="GO" id="GO:0005634">
    <property type="term" value="C:nucleus"/>
    <property type="evidence" value="ECO:0007669"/>
    <property type="project" value="UniProtKB-SubCell"/>
</dbReference>
<keyword evidence="19" id="KW-1185">Reference proteome</keyword>